<dbReference type="EMBL" id="CAJHNH020000846">
    <property type="protein sequence ID" value="CAG5120156.1"/>
    <property type="molecule type" value="Genomic_DNA"/>
</dbReference>
<keyword evidence="1" id="KW-0732">Signal</keyword>
<protein>
    <recommendedName>
        <fullName evidence="4">Secreted protein</fullName>
    </recommendedName>
</protein>
<accession>A0A8S3Z0L8</accession>
<evidence type="ECO:0000256" key="1">
    <source>
        <dbReference type="SAM" id="SignalP"/>
    </source>
</evidence>
<feature type="chain" id="PRO_5035938059" description="Secreted protein" evidence="1">
    <location>
        <begin position="19"/>
        <end position="78"/>
    </location>
</feature>
<evidence type="ECO:0008006" key="4">
    <source>
        <dbReference type="Google" id="ProtNLM"/>
    </source>
</evidence>
<dbReference type="AlphaFoldDB" id="A0A8S3Z0L8"/>
<organism evidence="2 3">
    <name type="scientific">Candidula unifasciata</name>
    <dbReference type="NCBI Taxonomy" id="100452"/>
    <lineage>
        <taxon>Eukaryota</taxon>
        <taxon>Metazoa</taxon>
        <taxon>Spiralia</taxon>
        <taxon>Lophotrochozoa</taxon>
        <taxon>Mollusca</taxon>
        <taxon>Gastropoda</taxon>
        <taxon>Heterobranchia</taxon>
        <taxon>Euthyneura</taxon>
        <taxon>Panpulmonata</taxon>
        <taxon>Eupulmonata</taxon>
        <taxon>Stylommatophora</taxon>
        <taxon>Helicina</taxon>
        <taxon>Helicoidea</taxon>
        <taxon>Geomitridae</taxon>
        <taxon>Candidula</taxon>
    </lineage>
</organism>
<dbReference type="Proteomes" id="UP000678393">
    <property type="component" value="Unassembled WGS sequence"/>
</dbReference>
<feature type="non-terminal residue" evidence="2">
    <location>
        <position position="78"/>
    </location>
</feature>
<evidence type="ECO:0000313" key="2">
    <source>
        <dbReference type="EMBL" id="CAG5120156.1"/>
    </source>
</evidence>
<gene>
    <name evidence="2" type="ORF">CUNI_LOCUS5714</name>
</gene>
<sequence length="78" mass="8585">MNSLQIVLVCCFHTPAVCHSSQTLRDQVRGVPALTNDGRCGSLFPLSKSAQKSGLHALKKAMRDGKMNFVMARRLWLG</sequence>
<feature type="signal peptide" evidence="1">
    <location>
        <begin position="1"/>
        <end position="18"/>
    </location>
</feature>
<reference evidence="2" key="1">
    <citation type="submission" date="2021-04" db="EMBL/GenBank/DDBJ databases">
        <authorList>
            <consortium name="Molecular Ecology Group"/>
        </authorList>
    </citation>
    <scope>NUCLEOTIDE SEQUENCE</scope>
</reference>
<name>A0A8S3Z0L8_9EUPU</name>
<keyword evidence="3" id="KW-1185">Reference proteome</keyword>
<proteinExistence type="predicted"/>
<evidence type="ECO:0000313" key="3">
    <source>
        <dbReference type="Proteomes" id="UP000678393"/>
    </source>
</evidence>
<comment type="caution">
    <text evidence="2">The sequence shown here is derived from an EMBL/GenBank/DDBJ whole genome shotgun (WGS) entry which is preliminary data.</text>
</comment>